<evidence type="ECO:0000313" key="9">
    <source>
        <dbReference type="Proteomes" id="UP000177053"/>
    </source>
</evidence>
<keyword evidence="6" id="KW-1133">Transmembrane helix</keyword>
<evidence type="ECO:0000256" key="1">
    <source>
        <dbReference type="ARBA" id="ARBA00000085"/>
    </source>
</evidence>
<dbReference type="InterPro" id="IPR003594">
    <property type="entry name" value="HATPase_dom"/>
</dbReference>
<dbReference type="CDD" id="cd00082">
    <property type="entry name" value="HisKA"/>
    <property type="match status" value="1"/>
</dbReference>
<dbReference type="Gene3D" id="1.10.287.130">
    <property type="match status" value="1"/>
</dbReference>
<dbReference type="AlphaFoldDB" id="A0A1F7XB03"/>
<feature type="transmembrane region" description="Helical" evidence="6">
    <location>
        <begin position="188"/>
        <end position="207"/>
    </location>
</feature>
<keyword evidence="6" id="KW-0472">Membrane</keyword>
<dbReference type="Gene3D" id="3.30.565.10">
    <property type="entry name" value="Histidine kinase-like ATPase, C-terminal domain"/>
    <property type="match status" value="1"/>
</dbReference>
<dbReference type="SUPFAM" id="SSF47384">
    <property type="entry name" value="Homodimeric domain of signal transducing histidine kinase"/>
    <property type="match status" value="1"/>
</dbReference>
<dbReference type="InterPro" id="IPR005467">
    <property type="entry name" value="His_kinase_dom"/>
</dbReference>
<dbReference type="InterPro" id="IPR036097">
    <property type="entry name" value="HisK_dim/P_sf"/>
</dbReference>
<dbReference type="Pfam" id="PF00512">
    <property type="entry name" value="HisKA"/>
    <property type="match status" value="1"/>
</dbReference>
<evidence type="ECO:0000256" key="4">
    <source>
        <dbReference type="ARBA" id="ARBA00022679"/>
    </source>
</evidence>
<accession>A0A1F7XB03</accession>
<dbReference type="GO" id="GO:0009927">
    <property type="term" value="F:histidine phosphotransfer kinase activity"/>
    <property type="evidence" value="ECO:0007669"/>
    <property type="project" value="TreeGrafter"/>
</dbReference>
<dbReference type="GO" id="GO:0005886">
    <property type="term" value="C:plasma membrane"/>
    <property type="evidence" value="ECO:0007669"/>
    <property type="project" value="TreeGrafter"/>
</dbReference>
<dbReference type="PANTHER" id="PTHR43047">
    <property type="entry name" value="TWO-COMPONENT HISTIDINE PROTEIN KINASE"/>
    <property type="match status" value="1"/>
</dbReference>
<dbReference type="Gene3D" id="3.30.450.20">
    <property type="entry name" value="PAS domain"/>
    <property type="match status" value="1"/>
</dbReference>
<gene>
    <name evidence="8" type="ORF">A2Z22_05210</name>
</gene>
<dbReference type="EMBL" id="MGFS01000002">
    <property type="protein sequence ID" value="OGM12197.1"/>
    <property type="molecule type" value="Genomic_DNA"/>
</dbReference>
<keyword evidence="4" id="KW-0808">Transferase</keyword>
<evidence type="ECO:0000256" key="2">
    <source>
        <dbReference type="ARBA" id="ARBA00012438"/>
    </source>
</evidence>
<dbReference type="PROSITE" id="PS50109">
    <property type="entry name" value="HIS_KIN"/>
    <property type="match status" value="1"/>
</dbReference>
<dbReference type="EC" id="2.7.13.3" evidence="2"/>
<feature type="transmembrane region" description="Helical" evidence="6">
    <location>
        <begin position="12"/>
        <end position="28"/>
    </location>
</feature>
<keyword evidence="3" id="KW-0597">Phosphoprotein</keyword>
<dbReference type="InterPro" id="IPR004358">
    <property type="entry name" value="Sig_transdc_His_kin-like_C"/>
</dbReference>
<feature type="transmembrane region" description="Helical" evidence="6">
    <location>
        <begin position="40"/>
        <end position="60"/>
    </location>
</feature>
<dbReference type="InterPro" id="IPR035965">
    <property type="entry name" value="PAS-like_dom_sf"/>
</dbReference>
<dbReference type="SMART" id="SM00387">
    <property type="entry name" value="HATPase_c"/>
    <property type="match status" value="1"/>
</dbReference>
<evidence type="ECO:0000256" key="5">
    <source>
        <dbReference type="ARBA" id="ARBA00022777"/>
    </source>
</evidence>
<dbReference type="PANTHER" id="PTHR43047:SF72">
    <property type="entry name" value="OSMOSENSING HISTIDINE PROTEIN KINASE SLN1"/>
    <property type="match status" value="1"/>
</dbReference>
<dbReference type="PRINTS" id="PR00344">
    <property type="entry name" value="BCTRLSENSOR"/>
</dbReference>
<organism evidence="8 9">
    <name type="scientific">Candidatus Woesebacteria bacterium RBG_16_34_12</name>
    <dbReference type="NCBI Taxonomy" id="1802480"/>
    <lineage>
        <taxon>Bacteria</taxon>
        <taxon>Candidatus Woeseibacteriota</taxon>
    </lineage>
</organism>
<keyword evidence="5" id="KW-0418">Kinase</keyword>
<feature type="transmembrane region" description="Helical" evidence="6">
    <location>
        <begin position="136"/>
        <end position="156"/>
    </location>
</feature>
<feature type="transmembrane region" description="Helical" evidence="6">
    <location>
        <begin position="227"/>
        <end position="248"/>
    </location>
</feature>
<dbReference type="GO" id="GO:0000155">
    <property type="term" value="F:phosphorelay sensor kinase activity"/>
    <property type="evidence" value="ECO:0007669"/>
    <property type="project" value="InterPro"/>
</dbReference>
<dbReference type="InterPro" id="IPR003661">
    <property type="entry name" value="HisK_dim/P_dom"/>
</dbReference>
<feature type="domain" description="Histidine kinase" evidence="7">
    <location>
        <begin position="373"/>
        <end position="595"/>
    </location>
</feature>
<feature type="transmembrane region" description="Helical" evidence="6">
    <location>
        <begin position="162"/>
        <end position="181"/>
    </location>
</feature>
<dbReference type="SUPFAM" id="SSF55874">
    <property type="entry name" value="ATPase domain of HSP90 chaperone/DNA topoisomerase II/histidine kinase"/>
    <property type="match status" value="1"/>
</dbReference>
<dbReference type="SUPFAM" id="SSF55785">
    <property type="entry name" value="PYP-like sensor domain (PAS domain)"/>
    <property type="match status" value="1"/>
</dbReference>
<feature type="transmembrane region" description="Helical" evidence="6">
    <location>
        <begin position="102"/>
        <end position="124"/>
    </location>
</feature>
<sequence length="596" mass="68759">MKNIRKINPTRLLFNLSLFFYILIVFFVTKNVKLFATRELLILLSVLAFSLALISGIVALIKYDTRNKVKYLFVGFGFLGASVIDAYYLYSAVKSPQPGLWLLNTSAVYLSIMLFLSWAVWYWKNIHNLKDEKPKLTYQVLIFFFAVLFVLVLFKTNFTKEAIVFVSSLFYFVAFVGYFLKRTWYYKYFEYLLLSSLIVLFLAQLLFLNFSKETLDTMYVMSEIFKVIGYAISLTGLLMSTYNAFMLVEKYGKTSEARLTASIDSLPIGYVLTDENDEVIKVNKEVFNIFPQLPNTKQKYNFYKVLNIQDRCRQCRVEKCSLEESMVSYNDRFLRLLLTPVYVGNDTVGTVILIQDITEAKLLDKTKDEFIALASHELRTPVSTIKGNSELIYQMFEKYTKNESFKEIVDDIHKSSLRLIDIIEEFLDVSSLEQKKIEFKKEKLNLKEIVKESVKSFENTVSQKGLYLRFEEEAEEIEVLADEVRIKQVLYNLISNSIKFTQKGGISIKAYKKGQLAYVTIKDSGRGISEKGQKMLFKKFQQVGEDFLKHDSTQGVGLGLYISEILVKAMGGSIYLVKSKEGEGSVFEFSLPLVDH</sequence>
<dbReference type="Pfam" id="PF02518">
    <property type="entry name" value="HATPase_c"/>
    <property type="match status" value="1"/>
</dbReference>
<dbReference type="SMART" id="SM00388">
    <property type="entry name" value="HisKA"/>
    <property type="match status" value="1"/>
</dbReference>
<evidence type="ECO:0000313" key="8">
    <source>
        <dbReference type="EMBL" id="OGM12197.1"/>
    </source>
</evidence>
<reference evidence="8 9" key="1">
    <citation type="journal article" date="2016" name="Nat. Commun.">
        <title>Thousands of microbial genomes shed light on interconnected biogeochemical processes in an aquifer system.</title>
        <authorList>
            <person name="Anantharaman K."/>
            <person name="Brown C.T."/>
            <person name="Hug L.A."/>
            <person name="Sharon I."/>
            <person name="Castelle C.J."/>
            <person name="Probst A.J."/>
            <person name="Thomas B.C."/>
            <person name="Singh A."/>
            <person name="Wilkins M.J."/>
            <person name="Karaoz U."/>
            <person name="Brodie E.L."/>
            <person name="Williams K.H."/>
            <person name="Hubbard S.S."/>
            <person name="Banfield J.F."/>
        </authorList>
    </citation>
    <scope>NUCLEOTIDE SEQUENCE [LARGE SCALE GENOMIC DNA]</scope>
</reference>
<evidence type="ECO:0000256" key="6">
    <source>
        <dbReference type="SAM" id="Phobius"/>
    </source>
</evidence>
<protein>
    <recommendedName>
        <fullName evidence="2">histidine kinase</fullName>
        <ecNumber evidence="2">2.7.13.3</ecNumber>
    </recommendedName>
</protein>
<dbReference type="InterPro" id="IPR036890">
    <property type="entry name" value="HATPase_C_sf"/>
</dbReference>
<comment type="caution">
    <text evidence="8">The sequence shown here is derived from an EMBL/GenBank/DDBJ whole genome shotgun (WGS) entry which is preliminary data.</text>
</comment>
<feature type="transmembrane region" description="Helical" evidence="6">
    <location>
        <begin position="72"/>
        <end position="90"/>
    </location>
</feature>
<evidence type="ECO:0000259" key="7">
    <source>
        <dbReference type="PROSITE" id="PS50109"/>
    </source>
</evidence>
<proteinExistence type="predicted"/>
<keyword evidence="6" id="KW-0812">Transmembrane</keyword>
<comment type="catalytic activity">
    <reaction evidence="1">
        <text>ATP + protein L-histidine = ADP + protein N-phospho-L-histidine.</text>
        <dbReference type="EC" id="2.7.13.3"/>
    </reaction>
</comment>
<evidence type="ECO:0000256" key="3">
    <source>
        <dbReference type="ARBA" id="ARBA00022553"/>
    </source>
</evidence>
<dbReference type="Proteomes" id="UP000177053">
    <property type="component" value="Unassembled WGS sequence"/>
</dbReference>
<name>A0A1F7XB03_9BACT</name>